<protein>
    <recommendedName>
        <fullName evidence="10">Methyl-accepting chemotaxis protein</fullName>
    </recommendedName>
</protein>
<evidence type="ECO:0000259" key="6">
    <source>
        <dbReference type="PROSITE" id="PS50111"/>
    </source>
</evidence>
<dbReference type="AlphaFoldDB" id="A0AA35CNN9"/>
<evidence type="ECO:0000256" key="4">
    <source>
        <dbReference type="SAM" id="MobiDB-lite"/>
    </source>
</evidence>
<feature type="domain" description="HAMP" evidence="7">
    <location>
        <begin position="217"/>
        <end position="269"/>
    </location>
</feature>
<dbReference type="PROSITE" id="PS50111">
    <property type="entry name" value="CHEMOTAXIS_TRANSDUC_2"/>
    <property type="match status" value="1"/>
</dbReference>
<proteinExistence type="inferred from homology"/>
<evidence type="ECO:0000256" key="5">
    <source>
        <dbReference type="SAM" id="Phobius"/>
    </source>
</evidence>
<sequence>MTPAARLLEAGLSRLRAASGSLRFRIGAGALALALLTTGVAWVAHASLVRQAATEARLAQAADDIGRLLDVIQDTRQIGELVDKTLITRFPPDPAHVQTLTARLESDARMLAVPVSEGEAEYLRRAQVSLREIVDLSRRLLEVDLLSPEAVLIGSQVREAEQRLQLALLDAKQKRVANLQQARSDALLEARRGRRVLGAAVGVNLALGAAVIALVLARVGRPLRDITETTRLAAAGNLTRRAPVTGRDEIAHLARNFNRMLDEWSAVIGVVSASALEVTGTAGRMHCAAAAAREAAGAAAGEVGAVREAVRRQGQSLEAALHRVRELHDEARHMGTVSGEQAERAEAASAMAREAAGVADAALSDLSVMTQQAEAASGFAAEAGAVIARSLEATRQVVRVVGAIGEQVRQTAAHTREAERILAVVTSLAEQTNLLALNAAIEAARAGASGRGFAVVAAEIRRLSERSRAFAREIEDTMRRIGVSGGAALEAVAESQGLLQEAERLSGEARSALDRILEAVHHMSAAAGAVRERARAASEGAGRSAAEVQELARSARDVEAGARRIVEREEEIVRALEEVAASLAQSAQLVDVVVRTTASVLESAGETQVAAARLEDLSSTLEAAVRRFAVPDGAIAASQVPQRQPAGELGGHEAPAAPGAAA</sequence>
<dbReference type="GO" id="GO:0016020">
    <property type="term" value="C:membrane"/>
    <property type="evidence" value="ECO:0007669"/>
    <property type="project" value="InterPro"/>
</dbReference>
<reference evidence="8" key="1">
    <citation type="submission" date="2022-03" db="EMBL/GenBank/DDBJ databases">
        <title>Complete genome sequence of Caldinitratiruptor microaerophilus.</title>
        <authorList>
            <person name="Mukaiyama R."/>
            <person name="Nishiyama T."/>
            <person name="Ueda K."/>
        </authorList>
    </citation>
    <scope>NUCLEOTIDE SEQUENCE</scope>
    <source>
        <strain evidence="8">JCM 16183</strain>
    </source>
</reference>
<feature type="region of interest" description="Disordered" evidence="4">
    <location>
        <begin position="639"/>
        <end position="662"/>
    </location>
</feature>
<evidence type="ECO:0008006" key="10">
    <source>
        <dbReference type="Google" id="ProtNLM"/>
    </source>
</evidence>
<comment type="similarity">
    <text evidence="2">Belongs to the methyl-accepting chemotaxis (MCP) protein family.</text>
</comment>
<feature type="domain" description="Methyl-accepting transducer" evidence="6">
    <location>
        <begin position="316"/>
        <end position="559"/>
    </location>
</feature>
<evidence type="ECO:0000259" key="7">
    <source>
        <dbReference type="PROSITE" id="PS50885"/>
    </source>
</evidence>
<dbReference type="PANTHER" id="PTHR32089:SF112">
    <property type="entry name" value="LYSOZYME-LIKE PROTEIN-RELATED"/>
    <property type="match status" value="1"/>
</dbReference>
<name>A0AA35CNN9_9FIRM</name>
<evidence type="ECO:0000256" key="3">
    <source>
        <dbReference type="PROSITE-ProRule" id="PRU00284"/>
    </source>
</evidence>
<dbReference type="Gene3D" id="6.10.340.10">
    <property type="match status" value="1"/>
</dbReference>
<dbReference type="InterPro" id="IPR004089">
    <property type="entry name" value="MCPsignal_dom"/>
</dbReference>
<dbReference type="Gene3D" id="1.10.287.950">
    <property type="entry name" value="Methyl-accepting chemotaxis protein"/>
    <property type="match status" value="1"/>
</dbReference>
<keyword evidence="1 3" id="KW-0807">Transducer</keyword>
<dbReference type="PROSITE" id="PS50885">
    <property type="entry name" value="HAMP"/>
    <property type="match status" value="1"/>
</dbReference>
<evidence type="ECO:0000256" key="2">
    <source>
        <dbReference type="ARBA" id="ARBA00029447"/>
    </source>
</evidence>
<dbReference type="EMBL" id="AP025628">
    <property type="protein sequence ID" value="BDG60701.1"/>
    <property type="molecule type" value="Genomic_DNA"/>
</dbReference>
<feature type="transmembrane region" description="Helical" evidence="5">
    <location>
        <begin position="196"/>
        <end position="217"/>
    </location>
</feature>
<evidence type="ECO:0000313" key="8">
    <source>
        <dbReference type="EMBL" id="BDG60701.1"/>
    </source>
</evidence>
<dbReference type="SMART" id="SM00304">
    <property type="entry name" value="HAMP"/>
    <property type="match status" value="2"/>
</dbReference>
<dbReference type="InterPro" id="IPR003660">
    <property type="entry name" value="HAMP_dom"/>
</dbReference>
<dbReference type="RefSeq" id="WP_264841403.1">
    <property type="nucleotide sequence ID" value="NZ_AP025628.1"/>
</dbReference>
<dbReference type="SMART" id="SM00283">
    <property type="entry name" value="MA"/>
    <property type="match status" value="1"/>
</dbReference>
<accession>A0AA35CNN9</accession>
<feature type="transmembrane region" description="Helical" evidence="5">
    <location>
        <begin position="22"/>
        <end position="44"/>
    </location>
</feature>
<keyword evidence="5" id="KW-1133">Transmembrane helix</keyword>
<feature type="compositionally biased region" description="Low complexity" evidence="4">
    <location>
        <begin position="652"/>
        <end position="662"/>
    </location>
</feature>
<evidence type="ECO:0000256" key="1">
    <source>
        <dbReference type="ARBA" id="ARBA00023224"/>
    </source>
</evidence>
<keyword evidence="5" id="KW-0812">Transmembrane</keyword>
<dbReference type="Pfam" id="PF00672">
    <property type="entry name" value="HAMP"/>
    <property type="match status" value="1"/>
</dbReference>
<gene>
    <name evidence="8" type="ORF">caldi_17910</name>
</gene>
<dbReference type="PANTHER" id="PTHR32089">
    <property type="entry name" value="METHYL-ACCEPTING CHEMOTAXIS PROTEIN MCPB"/>
    <property type="match status" value="1"/>
</dbReference>
<organism evidence="8 9">
    <name type="scientific">Caldinitratiruptor microaerophilus</name>
    <dbReference type="NCBI Taxonomy" id="671077"/>
    <lineage>
        <taxon>Bacteria</taxon>
        <taxon>Bacillati</taxon>
        <taxon>Bacillota</taxon>
        <taxon>Clostridia</taxon>
        <taxon>Eubacteriales</taxon>
        <taxon>Symbiobacteriaceae</taxon>
        <taxon>Caldinitratiruptor</taxon>
    </lineage>
</organism>
<dbReference type="Pfam" id="PF00015">
    <property type="entry name" value="MCPsignal"/>
    <property type="match status" value="1"/>
</dbReference>
<dbReference type="Proteomes" id="UP001163687">
    <property type="component" value="Chromosome"/>
</dbReference>
<dbReference type="SUPFAM" id="SSF58104">
    <property type="entry name" value="Methyl-accepting chemotaxis protein (MCP) signaling domain"/>
    <property type="match status" value="1"/>
</dbReference>
<evidence type="ECO:0000313" key="9">
    <source>
        <dbReference type="Proteomes" id="UP001163687"/>
    </source>
</evidence>
<keyword evidence="5" id="KW-0472">Membrane</keyword>
<dbReference type="KEGG" id="cmic:caldi_17910"/>
<keyword evidence="9" id="KW-1185">Reference proteome</keyword>
<dbReference type="CDD" id="cd06225">
    <property type="entry name" value="HAMP"/>
    <property type="match status" value="1"/>
</dbReference>
<dbReference type="GO" id="GO:0007165">
    <property type="term" value="P:signal transduction"/>
    <property type="evidence" value="ECO:0007669"/>
    <property type="project" value="UniProtKB-KW"/>
</dbReference>